<evidence type="ECO:0000256" key="9">
    <source>
        <dbReference type="ARBA" id="ARBA00049047"/>
    </source>
</evidence>
<comment type="caution">
    <text evidence="10">The sequence shown here is derived from an EMBL/GenBank/DDBJ whole genome shotgun (WGS) entry which is preliminary data.</text>
</comment>
<keyword evidence="5" id="KW-0028">Amino-acid biosynthesis</keyword>
<dbReference type="HAMAP" id="MF_00131">
    <property type="entry name" value="Trp_synth_alpha"/>
    <property type="match status" value="1"/>
</dbReference>
<dbReference type="GO" id="GO:0004834">
    <property type="term" value="F:tryptophan synthase activity"/>
    <property type="evidence" value="ECO:0007669"/>
    <property type="project" value="UniProtKB-EC"/>
</dbReference>
<evidence type="ECO:0000256" key="1">
    <source>
        <dbReference type="ARBA" id="ARBA00003365"/>
    </source>
</evidence>
<proteinExistence type="inferred from homology"/>
<dbReference type="InterPro" id="IPR018204">
    <property type="entry name" value="Trp_synthase_alpha_AS"/>
</dbReference>
<evidence type="ECO:0000256" key="3">
    <source>
        <dbReference type="ARBA" id="ARBA00011270"/>
    </source>
</evidence>
<dbReference type="InterPro" id="IPR011060">
    <property type="entry name" value="RibuloseP-bd_barrel"/>
</dbReference>
<dbReference type="PANTHER" id="PTHR43406">
    <property type="entry name" value="TRYPTOPHAN SYNTHASE, ALPHA CHAIN"/>
    <property type="match status" value="1"/>
</dbReference>
<accession>A0A0F9J9Q4</accession>
<comment type="catalytic activity">
    <reaction evidence="9">
        <text>(1S,2R)-1-C-(indol-3-yl)glycerol 3-phosphate + L-serine = D-glyceraldehyde 3-phosphate + L-tryptophan + H2O</text>
        <dbReference type="Rhea" id="RHEA:10532"/>
        <dbReference type="ChEBI" id="CHEBI:15377"/>
        <dbReference type="ChEBI" id="CHEBI:33384"/>
        <dbReference type="ChEBI" id="CHEBI:57912"/>
        <dbReference type="ChEBI" id="CHEBI:58866"/>
        <dbReference type="ChEBI" id="CHEBI:59776"/>
        <dbReference type="EC" id="4.2.1.20"/>
    </reaction>
</comment>
<dbReference type="FunFam" id="3.20.20.70:FF:000037">
    <property type="entry name" value="Tryptophan synthase alpha chain"/>
    <property type="match status" value="1"/>
</dbReference>
<keyword evidence="7" id="KW-0057">Aromatic amino acid biosynthesis</keyword>
<comment type="subunit">
    <text evidence="3">Tetramer of two alpha and two beta chains.</text>
</comment>
<evidence type="ECO:0000256" key="7">
    <source>
        <dbReference type="ARBA" id="ARBA00023141"/>
    </source>
</evidence>
<dbReference type="NCBIfam" id="TIGR00262">
    <property type="entry name" value="trpA"/>
    <property type="match status" value="1"/>
</dbReference>
<dbReference type="Pfam" id="PF00290">
    <property type="entry name" value="Trp_syntA"/>
    <property type="match status" value="1"/>
</dbReference>
<dbReference type="AlphaFoldDB" id="A0A0F9J9Q4"/>
<protein>
    <recommendedName>
        <fullName evidence="4">tryptophan synthase</fullName>
        <ecNumber evidence="4">4.2.1.20</ecNumber>
    </recommendedName>
</protein>
<evidence type="ECO:0000256" key="5">
    <source>
        <dbReference type="ARBA" id="ARBA00022605"/>
    </source>
</evidence>
<evidence type="ECO:0000256" key="6">
    <source>
        <dbReference type="ARBA" id="ARBA00022822"/>
    </source>
</evidence>
<dbReference type="GO" id="GO:0005829">
    <property type="term" value="C:cytosol"/>
    <property type="evidence" value="ECO:0007669"/>
    <property type="project" value="TreeGrafter"/>
</dbReference>
<dbReference type="EC" id="4.2.1.20" evidence="4"/>
<dbReference type="CDD" id="cd04724">
    <property type="entry name" value="Tryptophan_synthase_alpha"/>
    <property type="match status" value="1"/>
</dbReference>
<evidence type="ECO:0000256" key="8">
    <source>
        <dbReference type="ARBA" id="ARBA00023239"/>
    </source>
</evidence>
<dbReference type="Gene3D" id="3.20.20.70">
    <property type="entry name" value="Aldolase class I"/>
    <property type="match status" value="1"/>
</dbReference>
<keyword evidence="8" id="KW-0456">Lyase</keyword>
<evidence type="ECO:0000256" key="2">
    <source>
        <dbReference type="ARBA" id="ARBA00004733"/>
    </source>
</evidence>
<organism evidence="10">
    <name type="scientific">marine sediment metagenome</name>
    <dbReference type="NCBI Taxonomy" id="412755"/>
    <lineage>
        <taxon>unclassified sequences</taxon>
        <taxon>metagenomes</taxon>
        <taxon>ecological metagenomes</taxon>
    </lineage>
</organism>
<dbReference type="InterPro" id="IPR013785">
    <property type="entry name" value="Aldolase_TIM"/>
</dbReference>
<comment type="pathway">
    <text evidence="2">Amino-acid biosynthesis; L-tryptophan biosynthesis; L-tryptophan from chorismate: step 5/5.</text>
</comment>
<reference evidence="10" key="1">
    <citation type="journal article" date="2015" name="Nature">
        <title>Complex archaea that bridge the gap between prokaryotes and eukaryotes.</title>
        <authorList>
            <person name="Spang A."/>
            <person name="Saw J.H."/>
            <person name="Jorgensen S.L."/>
            <person name="Zaremba-Niedzwiedzka K."/>
            <person name="Martijn J."/>
            <person name="Lind A.E."/>
            <person name="van Eijk R."/>
            <person name="Schleper C."/>
            <person name="Guy L."/>
            <person name="Ettema T.J."/>
        </authorList>
    </citation>
    <scope>NUCLEOTIDE SEQUENCE</scope>
</reference>
<name>A0A0F9J9Q4_9ZZZZ</name>
<comment type="function">
    <text evidence="1">The alpha subunit is responsible for the aldol cleavage of indoleglycerol phosphate to indole and glyceraldehyde 3-phosphate.</text>
</comment>
<dbReference type="SUPFAM" id="SSF51366">
    <property type="entry name" value="Ribulose-phoshate binding barrel"/>
    <property type="match status" value="1"/>
</dbReference>
<dbReference type="PROSITE" id="PS00167">
    <property type="entry name" value="TRP_SYNTHASE_ALPHA"/>
    <property type="match status" value="1"/>
</dbReference>
<keyword evidence="6" id="KW-0822">Tryptophan biosynthesis</keyword>
<dbReference type="EMBL" id="LAZR01011975">
    <property type="protein sequence ID" value="KKM49630.1"/>
    <property type="molecule type" value="Genomic_DNA"/>
</dbReference>
<evidence type="ECO:0000256" key="4">
    <source>
        <dbReference type="ARBA" id="ARBA00012043"/>
    </source>
</evidence>
<gene>
    <name evidence="10" type="ORF">LCGC14_1556720</name>
</gene>
<sequence>MSRIEGVLQTLKGQGRKALIPFITAGDPHPDVTVSLMHTMVNAGVDIIELGVPFSDPMADGPVIQLACERALKHGTSLRRVLAMVKEFRATDNATPVVLMGYLNPIEAMGYEVFADAAADAGLDGVLTVDLPPEEADDVAPLFAARGLDPIFLIAPTTTDERIRAIADHSSGYVYYVSFNGVTGAARINVEEVAKKVTHIHELTALPVGVGFGIRDAETAAAVGRVSDGVIVGSVLVDTIARNQTDIEKLKRELTDLLNPMREALDSLAS</sequence>
<evidence type="ECO:0000313" key="10">
    <source>
        <dbReference type="EMBL" id="KKM49630.1"/>
    </source>
</evidence>
<dbReference type="PANTHER" id="PTHR43406:SF1">
    <property type="entry name" value="TRYPTOPHAN SYNTHASE ALPHA CHAIN, CHLOROPLASTIC"/>
    <property type="match status" value="1"/>
</dbReference>
<dbReference type="InterPro" id="IPR002028">
    <property type="entry name" value="Trp_synthase_suA"/>
</dbReference>
<dbReference type="UniPathway" id="UPA00035">
    <property type="reaction ID" value="UER00044"/>
</dbReference>